<dbReference type="Proteomes" id="UP001189429">
    <property type="component" value="Unassembled WGS sequence"/>
</dbReference>
<dbReference type="Gene3D" id="3.30.70.270">
    <property type="match status" value="1"/>
</dbReference>
<dbReference type="PROSITE" id="PS50878">
    <property type="entry name" value="RT_POL"/>
    <property type="match status" value="1"/>
</dbReference>
<evidence type="ECO:0000313" key="2">
    <source>
        <dbReference type="EMBL" id="CAK0802009.1"/>
    </source>
</evidence>
<dbReference type="SUPFAM" id="SSF56672">
    <property type="entry name" value="DNA/RNA polymerases"/>
    <property type="match status" value="1"/>
</dbReference>
<feature type="non-terminal residue" evidence="2">
    <location>
        <position position="1"/>
    </location>
</feature>
<dbReference type="InterPro" id="IPR043128">
    <property type="entry name" value="Rev_trsase/Diguanyl_cyclase"/>
</dbReference>
<dbReference type="InterPro" id="IPR000477">
    <property type="entry name" value="RT_dom"/>
</dbReference>
<accession>A0ABN9Q893</accession>
<gene>
    <name evidence="2" type="ORF">PCOR1329_LOCUS9667</name>
</gene>
<evidence type="ECO:0000259" key="1">
    <source>
        <dbReference type="PROSITE" id="PS50878"/>
    </source>
</evidence>
<feature type="non-terminal residue" evidence="2">
    <location>
        <position position="170"/>
    </location>
</feature>
<keyword evidence="3" id="KW-1185">Reference proteome</keyword>
<sequence>AATQAAAGSYQYGLGVPGGADVQFKALQEAVHDRPGSVLVAVDVPNAFGTLARRGVIASLRGALPEYGSLLARLYARPAVGLWRDGAGNTHELRTGARVPQGCPLSPAAFAATLHQLALQHFSAKPQWLVTAYLDDVVAVVPSAKAEEYLRQLSRLLGPGGLVLDPRKMK</sequence>
<reference evidence="2" key="1">
    <citation type="submission" date="2023-10" db="EMBL/GenBank/DDBJ databases">
        <authorList>
            <person name="Chen Y."/>
            <person name="Shah S."/>
            <person name="Dougan E. K."/>
            <person name="Thang M."/>
            <person name="Chan C."/>
        </authorList>
    </citation>
    <scope>NUCLEOTIDE SEQUENCE [LARGE SCALE GENOMIC DNA]</scope>
</reference>
<dbReference type="Pfam" id="PF00078">
    <property type="entry name" value="RVT_1"/>
    <property type="match status" value="1"/>
</dbReference>
<organism evidence="2 3">
    <name type="scientific">Prorocentrum cordatum</name>
    <dbReference type="NCBI Taxonomy" id="2364126"/>
    <lineage>
        <taxon>Eukaryota</taxon>
        <taxon>Sar</taxon>
        <taxon>Alveolata</taxon>
        <taxon>Dinophyceae</taxon>
        <taxon>Prorocentrales</taxon>
        <taxon>Prorocentraceae</taxon>
        <taxon>Prorocentrum</taxon>
    </lineage>
</organism>
<protein>
    <recommendedName>
        <fullName evidence="1">Reverse transcriptase domain-containing protein</fullName>
    </recommendedName>
</protein>
<comment type="caution">
    <text evidence="2">The sequence shown here is derived from an EMBL/GenBank/DDBJ whole genome shotgun (WGS) entry which is preliminary data.</text>
</comment>
<evidence type="ECO:0000313" key="3">
    <source>
        <dbReference type="Proteomes" id="UP001189429"/>
    </source>
</evidence>
<dbReference type="InterPro" id="IPR043502">
    <property type="entry name" value="DNA/RNA_pol_sf"/>
</dbReference>
<name>A0ABN9Q893_9DINO</name>
<dbReference type="EMBL" id="CAUYUJ010002703">
    <property type="protein sequence ID" value="CAK0802009.1"/>
    <property type="molecule type" value="Genomic_DNA"/>
</dbReference>
<proteinExistence type="predicted"/>
<feature type="domain" description="Reverse transcriptase" evidence="1">
    <location>
        <begin position="1"/>
        <end position="170"/>
    </location>
</feature>